<dbReference type="PANTHER" id="PTHR35908">
    <property type="entry name" value="HYPOTHETICAL FUSION PROTEIN"/>
    <property type="match status" value="1"/>
</dbReference>
<evidence type="ECO:0000259" key="1">
    <source>
        <dbReference type="Pfam" id="PF18029"/>
    </source>
</evidence>
<evidence type="ECO:0000313" key="3">
    <source>
        <dbReference type="Proteomes" id="UP001235712"/>
    </source>
</evidence>
<gene>
    <name evidence="2" type="ORF">J2S57_004432</name>
</gene>
<keyword evidence="3" id="KW-1185">Reference proteome</keyword>
<sequence>MRWTTLFLDFPSAGFAEGVDFWRRVTGTSLSGPRGEFVTLVPPEGDAYLRAQRLGSGPARCHLDLHVDDVFAAASRAAELGAVVDLRGDEHVALTSPGGQAFCFVPEEGESTVPGPFEDARLDQVCIDIPPRLWDAECAFWRDVTGLPLDHVGNSEFARLRVPSSLPLKVLLQRLDDDAPAVRSHPDFATLRRSVLAPAHAAAGAHVGPANEQWTVMSDPQGRVYCLTGRRPG</sequence>
<evidence type="ECO:0000313" key="2">
    <source>
        <dbReference type="EMBL" id="MDP9828683.1"/>
    </source>
</evidence>
<feature type="domain" description="Glyoxalase-like" evidence="1">
    <location>
        <begin position="8"/>
        <end position="105"/>
    </location>
</feature>
<feature type="domain" description="Glyoxalase-like" evidence="1">
    <location>
        <begin position="125"/>
        <end position="228"/>
    </location>
</feature>
<dbReference type="Proteomes" id="UP001235712">
    <property type="component" value="Unassembled WGS sequence"/>
</dbReference>
<protein>
    <recommendedName>
        <fullName evidence="1">Glyoxalase-like domain-containing protein</fullName>
    </recommendedName>
</protein>
<accession>A0ABT9P7N3</accession>
<reference evidence="2 3" key="1">
    <citation type="submission" date="2023-07" db="EMBL/GenBank/DDBJ databases">
        <title>Sequencing the genomes of 1000 actinobacteria strains.</title>
        <authorList>
            <person name="Klenk H.-P."/>
        </authorList>
    </citation>
    <scope>NUCLEOTIDE SEQUENCE [LARGE SCALE GENOMIC DNA]</scope>
    <source>
        <strain evidence="2 3">DSM 44388</strain>
    </source>
</reference>
<dbReference type="InterPro" id="IPR041581">
    <property type="entry name" value="Glyoxalase_6"/>
</dbReference>
<dbReference type="EMBL" id="JAUSQZ010000001">
    <property type="protein sequence ID" value="MDP9828683.1"/>
    <property type="molecule type" value="Genomic_DNA"/>
</dbReference>
<dbReference type="Gene3D" id="3.10.180.10">
    <property type="entry name" value="2,3-Dihydroxybiphenyl 1,2-Dioxygenase, domain 1"/>
    <property type="match status" value="2"/>
</dbReference>
<dbReference type="SUPFAM" id="SSF54593">
    <property type="entry name" value="Glyoxalase/Bleomycin resistance protein/Dihydroxybiphenyl dioxygenase"/>
    <property type="match status" value="1"/>
</dbReference>
<name>A0ABT9P7N3_9ACTN</name>
<dbReference type="PANTHER" id="PTHR35908:SF1">
    <property type="entry name" value="CONSERVED PROTEIN"/>
    <property type="match status" value="1"/>
</dbReference>
<comment type="caution">
    <text evidence="2">The sequence shown here is derived from an EMBL/GenBank/DDBJ whole genome shotgun (WGS) entry which is preliminary data.</text>
</comment>
<organism evidence="2 3">
    <name type="scientific">Kineosporia succinea</name>
    <dbReference type="NCBI Taxonomy" id="84632"/>
    <lineage>
        <taxon>Bacteria</taxon>
        <taxon>Bacillati</taxon>
        <taxon>Actinomycetota</taxon>
        <taxon>Actinomycetes</taxon>
        <taxon>Kineosporiales</taxon>
        <taxon>Kineosporiaceae</taxon>
        <taxon>Kineosporia</taxon>
    </lineage>
</organism>
<proteinExistence type="predicted"/>
<dbReference type="RefSeq" id="WP_307246113.1">
    <property type="nucleotide sequence ID" value="NZ_JAUSQZ010000001.1"/>
</dbReference>
<dbReference type="InterPro" id="IPR029068">
    <property type="entry name" value="Glyas_Bleomycin-R_OHBP_Dase"/>
</dbReference>
<dbReference type="Pfam" id="PF18029">
    <property type="entry name" value="Glyoxalase_6"/>
    <property type="match status" value="2"/>
</dbReference>